<dbReference type="AlphaFoldDB" id="A0A2G5CXK7"/>
<dbReference type="GO" id="GO:0004713">
    <property type="term" value="F:protein tyrosine kinase activity"/>
    <property type="evidence" value="ECO:0007669"/>
    <property type="project" value="InterPro"/>
</dbReference>
<keyword evidence="2" id="KW-0067">ATP-binding</keyword>
<dbReference type="Pfam" id="PF07714">
    <property type="entry name" value="PK_Tyr_Ser-Thr"/>
    <property type="match status" value="1"/>
</dbReference>
<dbReference type="Gene3D" id="3.30.200.20">
    <property type="entry name" value="Phosphorylase Kinase, domain 1"/>
    <property type="match status" value="1"/>
</dbReference>
<dbReference type="SUPFAM" id="SSF56112">
    <property type="entry name" value="Protein kinase-like (PK-like)"/>
    <property type="match status" value="1"/>
</dbReference>
<name>A0A2G5CXK7_AQUCA</name>
<dbReference type="Gene3D" id="1.10.510.10">
    <property type="entry name" value="Transferase(Phosphotransferase) domain 1"/>
    <property type="match status" value="1"/>
</dbReference>
<dbReference type="FunFam" id="3.30.200.20:FF:000162">
    <property type="entry name" value="Adenine nucleotide alpha hydrolase-like domain kinase"/>
    <property type="match status" value="1"/>
</dbReference>
<feature type="non-terminal residue" evidence="5">
    <location>
        <position position="1"/>
    </location>
</feature>
<reference evidence="5 6" key="1">
    <citation type="submission" date="2017-09" db="EMBL/GenBank/DDBJ databases">
        <title>WGS assembly of Aquilegia coerulea Goldsmith.</title>
        <authorList>
            <person name="Hodges S."/>
            <person name="Kramer E."/>
            <person name="Nordborg M."/>
            <person name="Tomkins J."/>
            <person name="Borevitz J."/>
            <person name="Derieg N."/>
            <person name="Yan J."/>
            <person name="Mihaltcheva S."/>
            <person name="Hayes R.D."/>
            <person name="Rokhsar D."/>
        </authorList>
    </citation>
    <scope>NUCLEOTIDE SEQUENCE [LARGE SCALE GENOMIC DNA]</scope>
    <source>
        <strain evidence="6">cv. Goldsmith</strain>
    </source>
</reference>
<dbReference type="SMART" id="SM00219">
    <property type="entry name" value="TyrKc"/>
    <property type="match status" value="1"/>
</dbReference>
<keyword evidence="1" id="KW-0547">Nucleotide-binding</keyword>
<dbReference type="InterPro" id="IPR011009">
    <property type="entry name" value="Kinase-like_dom_sf"/>
</dbReference>
<dbReference type="PANTHER" id="PTHR47989">
    <property type="entry name" value="OS01G0750732 PROTEIN"/>
    <property type="match status" value="1"/>
</dbReference>
<keyword evidence="6" id="KW-1185">Reference proteome</keyword>
<accession>A0A2G5CXK7</accession>
<dbReference type="PROSITE" id="PS50011">
    <property type="entry name" value="PROTEIN_KINASE_DOM"/>
    <property type="match status" value="1"/>
</dbReference>
<feature type="region of interest" description="Disordered" evidence="3">
    <location>
        <begin position="364"/>
        <end position="383"/>
    </location>
</feature>
<dbReference type="InterPro" id="IPR001245">
    <property type="entry name" value="Ser-Thr/Tyr_kinase_cat_dom"/>
</dbReference>
<evidence type="ECO:0000313" key="5">
    <source>
        <dbReference type="EMBL" id="PIA36004.1"/>
    </source>
</evidence>
<dbReference type="InterPro" id="IPR020635">
    <property type="entry name" value="Tyr_kinase_cat_dom"/>
</dbReference>
<evidence type="ECO:0000313" key="6">
    <source>
        <dbReference type="Proteomes" id="UP000230069"/>
    </source>
</evidence>
<dbReference type="OrthoDB" id="1857192at2759"/>
<dbReference type="FunFam" id="1.10.510.10:FF:000298">
    <property type="entry name" value="Adenine nucleotide alpha hydrolase-like domain kinase"/>
    <property type="match status" value="1"/>
</dbReference>
<dbReference type="CDD" id="cd14066">
    <property type="entry name" value="STKc_IRAK"/>
    <property type="match status" value="1"/>
</dbReference>
<sequence length="825" mass="92068">FSKTGSGMGGEVVLVAVDASKEITDYALEWAVRNVIEATDSLIFLAILPSNSHPPPSVNRAKHSSGFQQFLACLVKKFRSSTDDPLDEMGLVNGLSQDGCHRITEVCVQMMRRLCVANNVRQVQTKVNVVGDAPFGSVATKAEDLGATWVVLDRPLKKEGDWCLKNLNCNIVIVDHAIPKFLKSVNSQSMRKNNVAVHHDDPTVADMLGFFPSYNLDSNSLITSSSLGFNSRSPRTDHSGSLTSADKENAHKTTNLITTIKSKNTYLHQYSHFVHQVENEATTYPSNPYTKSQPLGRVSIFEIDDTLSKSSASPRKARTKSYSGLLKTDMNKEAKALIPARRSTDTPRFRRANLSSMQSKHLVVSKQSNWNRPMSPSSPVDRTSSIRKAMSISIKQPPTPPPLCSVCKYNAPIFGKPPRKFSYKEIEIATEGFSSENFLAEGGYGPVFRGIMPDGQVVAVKQHKVVSAQGASEFCAEVEVLSCAQHRNLVMLVGYCTEPEWLLVYEFACNGSLDKHLYNAEKHELMTWKNRMKVAIGAARGLRYLHEDCRVGCIVHRDLRPKNILLTHDFEPMVGDFGLARLQADGQSAEETRVIGAFGYLAPEYTQTGLITEKADVYAFGVVLLELLSGLKATDMSRSEEQQYLPEWCHTLLQKKMLGEIIDPKLNGDYIDKEVEAMLHAASLCISPHPERRPRMSKVLRIIEGDMPSDLAYPHGEPTSPRVEHRRKNNYTAGRPFNRAPPTSRNYSPSPPIESMHHLKFPSSSPRAYKVDSNNMEIRPATSWEDYGLDRLSHNRSINQNEESVSKEYQTHLQGSLVEFIHNMN</sequence>
<dbReference type="InterPro" id="IPR000719">
    <property type="entry name" value="Prot_kinase_dom"/>
</dbReference>
<feature type="region of interest" description="Disordered" evidence="3">
    <location>
        <begin position="710"/>
        <end position="752"/>
    </location>
</feature>
<proteinExistence type="predicted"/>
<evidence type="ECO:0000256" key="2">
    <source>
        <dbReference type="ARBA" id="ARBA00022840"/>
    </source>
</evidence>
<evidence type="ECO:0000256" key="1">
    <source>
        <dbReference type="ARBA" id="ARBA00022741"/>
    </source>
</evidence>
<dbReference type="EMBL" id="KZ305051">
    <property type="protein sequence ID" value="PIA36004.1"/>
    <property type="molecule type" value="Genomic_DNA"/>
</dbReference>
<protein>
    <recommendedName>
        <fullName evidence="4">Protein kinase domain-containing protein</fullName>
    </recommendedName>
</protein>
<evidence type="ECO:0000256" key="3">
    <source>
        <dbReference type="SAM" id="MobiDB-lite"/>
    </source>
</evidence>
<feature type="region of interest" description="Disordered" evidence="3">
    <location>
        <begin position="229"/>
        <end position="249"/>
    </location>
</feature>
<dbReference type="InterPro" id="IPR008266">
    <property type="entry name" value="Tyr_kinase_AS"/>
</dbReference>
<dbReference type="Proteomes" id="UP000230069">
    <property type="component" value="Unassembled WGS sequence"/>
</dbReference>
<evidence type="ECO:0000259" key="4">
    <source>
        <dbReference type="PROSITE" id="PS50011"/>
    </source>
</evidence>
<dbReference type="PANTHER" id="PTHR47989:SF37">
    <property type="entry name" value="INACTIVE PROTEIN KINASE SELMODRAFT_444075"/>
    <property type="match status" value="1"/>
</dbReference>
<feature type="domain" description="Protein kinase" evidence="4">
    <location>
        <begin position="433"/>
        <end position="707"/>
    </location>
</feature>
<organism evidence="5 6">
    <name type="scientific">Aquilegia coerulea</name>
    <name type="common">Rocky mountain columbine</name>
    <dbReference type="NCBI Taxonomy" id="218851"/>
    <lineage>
        <taxon>Eukaryota</taxon>
        <taxon>Viridiplantae</taxon>
        <taxon>Streptophyta</taxon>
        <taxon>Embryophyta</taxon>
        <taxon>Tracheophyta</taxon>
        <taxon>Spermatophyta</taxon>
        <taxon>Magnoliopsida</taxon>
        <taxon>Ranunculales</taxon>
        <taxon>Ranunculaceae</taxon>
        <taxon>Thalictroideae</taxon>
        <taxon>Aquilegia</taxon>
    </lineage>
</organism>
<dbReference type="PROSITE" id="PS00109">
    <property type="entry name" value="PROTEIN_KINASE_TYR"/>
    <property type="match status" value="1"/>
</dbReference>
<dbReference type="GO" id="GO:0005524">
    <property type="term" value="F:ATP binding"/>
    <property type="evidence" value="ECO:0007669"/>
    <property type="project" value="UniProtKB-KW"/>
</dbReference>
<gene>
    <name evidence="5" type="ORF">AQUCO_03400121v1</name>
</gene>
<feature type="compositionally biased region" description="Polar residues" evidence="3">
    <location>
        <begin position="229"/>
        <end position="244"/>
    </location>
</feature>